<evidence type="ECO:0000313" key="3">
    <source>
        <dbReference type="Proteomes" id="UP001477278"/>
    </source>
</evidence>
<reference evidence="2 3" key="1">
    <citation type="submission" date="2024-05" db="EMBL/GenBank/DDBJ databases">
        <title>Genome sequencing of Marine Estuary Bacteria, Shewanella vesiculosa and S. baltica, and Pseudomonas syringae.</title>
        <authorList>
            <person name="Gurung A."/>
            <person name="Maclea K.S."/>
        </authorList>
    </citation>
    <scope>NUCLEOTIDE SEQUENCE [LARGE SCALE GENOMIC DNA]</scope>
    <source>
        <strain evidence="2 3">1A</strain>
    </source>
</reference>
<dbReference type="Pfam" id="PF07700">
    <property type="entry name" value="HNOB"/>
    <property type="match status" value="1"/>
</dbReference>
<dbReference type="EMBL" id="JBDPZN010000002">
    <property type="protein sequence ID" value="MEO3682219.1"/>
    <property type="molecule type" value="Genomic_DNA"/>
</dbReference>
<comment type="caution">
    <text evidence="2">The sequence shown here is derived from an EMBL/GenBank/DDBJ whole genome shotgun (WGS) entry which is preliminary data.</text>
</comment>
<dbReference type="InterPro" id="IPR011644">
    <property type="entry name" value="Heme_NO-bd"/>
</dbReference>
<dbReference type="Proteomes" id="UP001477278">
    <property type="component" value="Unassembled WGS sequence"/>
</dbReference>
<proteinExistence type="predicted"/>
<organism evidence="2 3">
    <name type="scientific">Shewanella vesiculosa</name>
    <dbReference type="NCBI Taxonomy" id="518738"/>
    <lineage>
        <taxon>Bacteria</taxon>
        <taxon>Pseudomonadati</taxon>
        <taxon>Pseudomonadota</taxon>
        <taxon>Gammaproteobacteria</taxon>
        <taxon>Alteromonadales</taxon>
        <taxon>Shewanellaceae</taxon>
        <taxon>Shewanella</taxon>
    </lineage>
</organism>
<dbReference type="InterPro" id="IPR038158">
    <property type="entry name" value="H-NOX_domain_sf"/>
</dbReference>
<name>A0ABV0FN13_9GAMM</name>
<accession>A0ABV0FN13</accession>
<protein>
    <submittedName>
        <fullName evidence="2">Heme NO-binding domain-containing protein</fullName>
    </submittedName>
</protein>
<dbReference type="InterPro" id="IPR024096">
    <property type="entry name" value="NO_sig/Golgi_transp_ligand-bd"/>
</dbReference>
<feature type="domain" description="Heme NO-binding" evidence="1">
    <location>
        <begin position="2"/>
        <end position="161"/>
    </location>
</feature>
<dbReference type="RefSeq" id="WP_347689959.1">
    <property type="nucleotide sequence ID" value="NZ_JBDPZN010000002.1"/>
</dbReference>
<dbReference type="Gene3D" id="3.90.1520.10">
    <property type="entry name" value="H-NOX domain"/>
    <property type="match status" value="1"/>
</dbReference>
<dbReference type="SUPFAM" id="SSF111126">
    <property type="entry name" value="Ligand-binding domain in the NO signalling and Golgi transport"/>
    <property type="match status" value="1"/>
</dbReference>
<evidence type="ECO:0000259" key="1">
    <source>
        <dbReference type="Pfam" id="PF07700"/>
    </source>
</evidence>
<sequence>MKGIIFNVLEEMIVEQAGMEVWNTLLEKHTPQNRVYVSAKNYPETELFAIATDVAVLLNVPLQQVVKAFGQYLFSGLATRHTGVMTRFSGFTSLVMGIHNVIHVEVNKLYHEPALPTISCVLVNNHNIELTYHSPRKLCFCAEGLIFGAAEHYQQAITIKHDVCMHHGDEKCILNIELIND</sequence>
<keyword evidence="3" id="KW-1185">Reference proteome</keyword>
<gene>
    <name evidence="2" type="ORF">ABHN84_07905</name>
</gene>
<evidence type="ECO:0000313" key="2">
    <source>
        <dbReference type="EMBL" id="MEO3682219.1"/>
    </source>
</evidence>